<feature type="transmembrane region" description="Helical" evidence="1">
    <location>
        <begin position="176"/>
        <end position="193"/>
    </location>
</feature>
<feature type="domain" description="YdbS-like PH" evidence="2">
    <location>
        <begin position="61"/>
        <end position="140"/>
    </location>
</feature>
<keyword evidence="1" id="KW-1133">Transmembrane helix</keyword>
<name>A0ABR5AR19_BACBA</name>
<dbReference type="PANTHER" id="PTHR34473">
    <property type="entry name" value="UPF0699 TRANSMEMBRANE PROTEIN YDBS"/>
    <property type="match status" value="1"/>
</dbReference>
<evidence type="ECO:0000259" key="2">
    <source>
        <dbReference type="Pfam" id="PF03703"/>
    </source>
</evidence>
<accession>A0ABR5AR19</accession>
<organism evidence="3 4">
    <name type="scientific">Bacillus badius</name>
    <dbReference type="NCBI Taxonomy" id="1455"/>
    <lineage>
        <taxon>Bacteria</taxon>
        <taxon>Bacillati</taxon>
        <taxon>Bacillota</taxon>
        <taxon>Bacilli</taxon>
        <taxon>Bacillales</taxon>
        <taxon>Bacillaceae</taxon>
        <taxon>Pseudobacillus</taxon>
    </lineage>
</organism>
<dbReference type="PIRSF" id="PIRSF026631">
    <property type="entry name" value="UCP026631"/>
    <property type="match status" value="1"/>
</dbReference>
<feature type="transmembrane region" description="Helical" evidence="1">
    <location>
        <begin position="213"/>
        <end position="238"/>
    </location>
</feature>
<dbReference type="PANTHER" id="PTHR34473:SF2">
    <property type="entry name" value="UPF0699 TRANSMEMBRANE PROTEIN YDBT"/>
    <property type="match status" value="1"/>
</dbReference>
<gene>
    <name evidence="3" type="ORF">SD77_1658</name>
</gene>
<evidence type="ECO:0000256" key="1">
    <source>
        <dbReference type="SAM" id="Phobius"/>
    </source>
</evidence>
<protein>
    <recommendedName>
        <fullName evidence="2">YdbS-like PH domain-containing protein</fullName>
    </recommendedName>
</protein>
<dbReference type="InterPro" id="IPR014529">
    <property type="entry name" value="UCP026631"/>
</dbReference>
<dbReference type="RefSeq" id="WP_041114238.1">
    <property type="nucleotide sequence ID" value="NZ_JARTHD010000037.1"/>
</dbReference>
<feature type="domain" description="YdbS-like PH" evidence="2">
    <location>
        <begin position="247"/>
        <end position="318"/>
    </location>
</feature>
<feature type="transmembrane region" description="Helical" evidence="1">
    <location>
        <begin position="44"/>
        <end position="62"/>
    </location>
</feature>
<keyword evidence="1" id="KW-0472">Membrane</keyword>
<comment type="caution">
    <text evidence="3">The sequence shown here is derived from an EMBL/GenBank/DDBJ whole genome shotgun (WGS) entry which is preliminary data.</text>
</comment>
<dbReference type="EMBL" id="JXLP01000016">
    <property type="protein sequence ID" value="KIL77211.1"/>
    <property type="molecule type" value="Genomic_DNA"/>
</dbReference>
<dbReference type="InterPro" id="IPR005182">
    <property type="entry name" value="YdbS-like_PH"/>
</dbReference>
<keyword evidence="1" id="KW-0812">Transmembrane</keyword>
<reference evidence="3 4" key="1">
    <citation type="submission" date="2015-01" db="EMBL/GenBank/DDBJ databases">
        <title>Genome Assembly of Bacillus badius MTCC 1458.</title>
        <authorList>
            <person name="Verma A."/>
            <person name="Khatri I."/>
            <person name="Mual P."/>
            <person name="Subramanian S."/>
            <person name="Krishnamurthi S."/>
        </authorList>
    </citation>
    <scope>NUCLEOTIDE SEQUENCE [LARGE SCALE GENOMIC DNA]</scope>
    <source>
        <strain evidence="3 4">MTCC 1458</strain>
    </source>
</reference>
<feature type="transmembrane region" description="Helical" evidence="1">
    <location>
        <begin position="370"/>
        <end position="389"/>
    </location>
</feature>
<keyword evidence="4" id="KW-1185">Reference proteome</keyword>
<evidence type="ECO:0000313" key="4">
    <source>
        <dbReference type="Proteomes" id="UP000031982"/>
    </source>
</evidence>
<feature type="domain" description="YdbS-like PH" evidence="2">
    <location>
        <begin position="392"/>
        <end position="444"/>
    </location>
</feature>
<feature type="transmembrane region" description="Helical" evidence="1">
    <location>
        <begin position="343"/>
        <end position="364"/>
    </location>
</feature>
<evidence type="ECO:0000313" key="3">
    <source>
        <dbReference type="EMBL" id="KIL77211.1"/>
    </source>
</evidence>
<sequence length="479" mass="55100">MKRQHPLYMLYKLGGVLRNAFFFWLFLCVIKADSTSAFIHYGRIVFYIALPFSIAQLIYKWLTAVYRLDEHAFQLRSGIWHHAITTIPYRKVQQTVRHRSWFHRLFGVTAIRFETGTGEEEAAAAFDVLSEAEARRMEAYAEGNSGEWQAEKGTKPDITVHFEADKRELLKASFTSLRFLVFIPFFVSIYFKIDDVLPLEKRHLSIELFVQQQPAYLIACAAVLLVCGTLGGMIYTFVQYSSDQITSDQERIYVRKGAWKETQLSIQKRNVQTIEVKQSLVKRLLGLAQINLIAVSGENGEDERKVHELYPFFPVERAWDLVSELLPHYELHGRMHPLPKKALWIKLLMSSWFCGGAAIALYALKEHLPAPWWLLAIAVFGSTSCFAFLGHRHTRFALSGDQIQWQRGVLTTTLCIVKRSKIVEMKKKQGLVQRIMGMATVEFAHRLNPVRVRSISGLPAEFAETCRRWYVQGPKGFDS</sequence>
<dbReference type="Pfam" id="PF03703">
    <property type="entry name" value="bPH_2"/>
    <property type="match status" value="3"/>
</dbReference>
<dbReference type="Proteomes" id="UP000031982">
    <property type="component" value="Unassembled WGS sequence"/>
</dbReference>
<proteinExistence type="predicted"/>